<evidence type="ECO:0000256" key="1">
    <source>
        <dbReference type="SAM" id="Phobius"/>
    </source>
</evidence>
<evidence type="ECO:0000313" key="3">
    <source>
        <dbReference type="Proteomes" id="UP000243605"/>
    </source>
</evidence>
<feature type="transmembrane region" description="Helical" evidence="1">
    <location>
        <begin position="6"/>
        <end position="24"/>
    </location>
</feature>
<feature type="transmembrane region" description="Helical" evidence="1">
    <location>
        <begin position="36"/>
        <end position="56"/>
    </location>
</feature>
<dbReference type="AlphaFoldDB" id="A0A662Z535"/>
<gene>
    <name evidence="2" type="ORF">SAMN05192557_1011</name>
</gene>
<reference evidence="2 3" key="1">
    <citation type="submission" date="2016-10" db="EMBL/GenBank/DDBJ databases">
        <authorList>
            <person name="Varghese N."/>
            <person name="Submissions S."/>
        </authorList>
    </citation>
    <scope>NUCLEOTIDE SEQUENCE [LARGE SCALE GENOMIC DNA]</scope>
    <source>
        <strain evidence="2 3">IBRC-M10081</strain>
    </source>
</reference>
<feature type="transmembrane region" description="Helical" evidence="1">
    <location>
        <begin position="90"/>
        <end position="110"/>
    </location>
</feature>
<dbReference type="Proteomes" id="UP000243605">
    <property type="component" value="Unassembled WGS sequence"/>
</dbReference>
<sequence>MIYLTLLFMIVYGALAIFNIGVVSGQVGGVERVVRFVRLAVGLLFIVFSVVVAMPLESVNQFLLVLMAVTVVGSGEIGKFKIAAGDRDRVFLVHAFTAMLMVGFVVLIFVV</sequence>
<organism evidence="2 3">
    <name type="scientific">Aliicoccus persicus</name>
    <dbReference type="NCBI Taxonomy" id="930138"/>
    <lineage>
        <taxon>Bacteria</taxon>
        <taxon>Bacillati</taxon>
        <taxon>Bacillota</taxon>
        <taxon>Bacilli</taxon>
        <taxon>Bacillales</taxon>
        <taxon>Staphylococcaceae</taxon>
        <taxon>Aliicoccus</taxon>
    </lineage>
</organism>
<feature type="transmembrane region" description="Helical" evidence="1">
    <location>
        <begin position="62"/>
        <end position="78"/>
    </location>
</feature>
<evidence type="ECO:0000313" key="2">
    <source>
        <dbReference type="EMBL" id="SEV96007.1"/>
    </source>
</evidence>
<dbReference type="RefSeq" id="WP_091474505.1">
    <property type="nucleotide sequence ID" value="NZ_JBHSAR010000004.1"/>
</dbReference>
<name>A0A662Z535_9STAP</name>
<keyword evidence="1" id="KW-1133">Transmembrane helix</keyword>
<keyword evidence="1" id="KW-0472">Membrane</keyword>
<accession>A0A662Z535</accession>
<proteinExistence type="predicted"/>
<dbReference type="EMBL" id="FOIT01000002">
    <property type="protein sequence ID" value="SEV96007.1"/>
    <property type="molecule type" value="Genomic_DNA"/>
</dbReference>
<keyword evidence="1" id="KW-0812">Transmembrane</keyword>
<protein>
    <submittedName>
        <fullName evidence="2">Uncharacterized protein</fullName>
    </submittedName>
</protein>
<keyword evidence="3" id="KW-1185">Reference proteome</keyword>